<sequence length="314" mass="35730">MSFASNIREEIVHIQGDCDLCKKAALCALIRIDGTIYLSGAGRYRVEIATDYGNVGRLIVGYLHDIYNLKTNISYRRSVLHNTQNYQIDVPYQPHIEGVLKDLGILNDQNSLIRGVAPQYSASYCCIKSYLRAVYLASGFVAEPKNSFHFEMNVSSEELAVELTEIMNKMGIHARLVKRRTSWMIYVKSGQEIEQFFTCVGAVESSKALREIREFKANRNETNRFVNAFMANENRRLDASMEQIRDIEVIIKKGKLDTLSPALKEFIKLRVENPDASLKEIGELCDPPLSKSAINHRSRRLSEVANKIREESNK</sequence>
<evidence type="ECO:0000256" key="1">
    <source>
        <dbReference type="ARBA" id="ARBA00022618"/>
    </source>
</evidence>
<keyword evidence="2 4" id="KW-0238">DNA-binding</keyword>
<dbReference type="InterPro" id="IPR027434">
    <property type="entry name" value="Homing_endonucl"/>
</dbReference>
<reference evidence="8" key="1">
    <citation type="submission" date="2023-07" db="EMBL/GenBank/DDBJ databases">
        <title>Between Cages and Wild: Unraveling the Impact of Captivity on Animal Microbiomes and Antimicrobial Resistance.</title>
        <authorList>
            <person name="Schmartz G.P."/>
            <person name="Rehner J."/>
            <person name="Schuff M.J."/>
            <person name="Becker S.L."/>
            <person name="Kravczyk M."/>
            <person name="Gurevich A."/>
            <person name="Francke R."/>
            <person name="Mueller R."/>
            <person name="Keller V."/>
            <person name="Keller A."/>
        </authorList>
    </citation>
    <scope>NUCLEOTIDE SEQUENCE</scope>
    <source>
        <strain evidence="8">S12M_St_49</strain>
    </source>
</reference>
<dbReference type="Gene3D" id="3.10.28.10">
    <property type="entry name" value="Homing endonucleases"/>
    <property type="match status" value="1"/>
</dbReference>
<dbReference type="EMBL" id="JAUMVS010000001">
    <property type="protein sequence ID" value="MDO4841082.1"/>
    <property type="molecule type" value="Genomic_DNA"/>
</dbReference>
<dbReference type="GO" id="GO:0003677">
    <property type="term" value="F:DNA binding"/>
    <property type="evidence" value="ECO:0007669"/>
    <property type="project" value="UniProtKB-UniRule"/>
</dbReference>
<dbReference type="Pfam" id="PF14527">
    <property type="entry name" value="LAGLIDADG_WhiA"/>
    <property type="match status" value="1"/>
</dbReference>
<dbReference type="PANTHER" id="PTHR37307:SF1">
    <property type="entry name" value="CELL DIVISION PROTEIN WHIA-RELATED"/>
    <property type="match status" value="1"/>
</dbReference>
<dbReference type="AlphaFoldDB" id="A0AA43RKE8"/>
<dbReference type="NCBIfam" id="TIGR00647">
    <property type="entry name" value="DNA_bind_WhiA"/>
    <property type="match status" value="1"/>
</dbReference>
<comment type="similarity">
    <text evidence="4">Belongs to the WhiA family.</text>
</comment>
<dbReference type="Proteomes" id="UP001168575">
    <property type="component" value="Unassembled WGS sequence"/>
</dbReference>
<proteinExistence type="inferred from homology"/>
<dbReference type="InterPro" id="IPR003802">
    <property type="entry name" value="Sporulation_regulator_WhiA"/>
</dbReference>
<dbReference type="Pfam" id="PF10298">
    <property type="entry name" value="WhiA_N"/>
    <property type="match status" value="1"/>
</dbReference>
<feature type="domain" description="Sporulation transcription regulator WhiA N-terminal" evidence="6">
    <location>
        <begin position="21"/>
        <end position="106"/>
    </location>
</feature>
<dbReference type="Pfam" id="PF02650">
    <property type="entry name" value="HTH_WhiA"/>
    <property type="match status" value="1"/>
</dbReference>
<gene>
    <name evidence="4 8" type="primary">whiA</name>
    <name evidence="8" type="ORF">Q3982_00185</name>
</gene>
<dbReference type="SUPFAM" id="SSF55608">
    <property type="entry name" value="Homing endonucleases"/>
    <property type="match status" value="1"/>
</dbReference>
<evidence type="ECO:0000256" key="3">
    <source>
        <dbReference type="ARBA" id="ARBA00023306"/>
    </source>
</evidence>
<dbReference type="InterPro" id="IPR023054">
    <property type="entry name" value="Sporulation_regulator_WhiA_C"/>
</dbReference>
<dbReference type="InterPro" id="IPR018478">
    <property type="entry name" value="Sporu_reg_WhiA_N_dom"/>
</dbReference>
<dbReference type="GO" id="GO:0051301">
    <property type="term" value="P:cell division"/>
    <property type="evidence" value="ECO:0007669"/>
    <property type="project" value="UniProtKB-UniRule"/>
</dbReference>
<keyword evidence="1 4" id="KW-0132">Cell division</keyword>
<dbReference type="GO" id="GO:0043937">
    <property type="term" value="P:regulation of sporulation"/>
    <property type="evidence" value="ECO:0007669"/>
    <property type="project" value="InterPro"/>
</dbReference>
<dbReference type="InterPro" id="IPR039518">
    <property type="entry name" value="WhiA_LAGLIDADG_dom"/>
</dbReference>
<evidence type="ECO:0000256" key="2">
    <source>
        <dbReference type="ARBA" id="ARBA00023125"/>
    </source>
</evidence>
<accession>A0AA43RKE8</accession>
<dbReference type="PANTHER" id="PTHR37307">
    <property type="entry name" value="CELL DIVISION PROTEIN WHIA-RELATED"/>
    <property type="match status" value="1"/>
</dbReference>
<evidence type="ECO:0000259" key="5">
    <source>
        <dbReference type="Pfam" id="PF02650"/>
    </source>
</evidence>
<protein>
    <recommendedName>
        <fullName evidence="4">Probable cell division protein WhiA</fullName>
    </recommendedName>
</protein>
<comment type="caution">
    <text evidence="8">The sequence shown here is derived from an EMBL/GenBank/DDBJ whole genome shotgun (WGS) entry which is preliminary data.</text>
</comment>
<keyword evidence="9" id="KW-1185">Reference proteome</keyword>
<evidence type="ECO:0000313" key="8">
    <source>
        <dbReference type="EMBL" id="MDO4841082.1"/>
    </source>
</evidence>
<evidence type="ECO:0000259" key="6">
    <source>
        <dbReference type="Pfam" id="PF10298"/>
    </source>
</evidence>
<dbReference type="HAMAP" id="MF_01420">
    <property type="entry name" value="HTH_type_WhiA"/>
    <property type="match status" value="1"/>
</dbReference>
<organism evidence="8 9">
    <name type="scientific">Phoenicibacter congonensis</name>
    <dbReference type="NCBI Taxonomy" id="1944646"/>
    <lineage>
        <taxon>Bacteria</taxon>
        <taxon>Bacillati</taxon>
        <taxon>Actinomycetota</taxon>
        <taxon>Coriobacteriia</taxon>
        <taxon>Eggerthellales</taxon>
        <taxon>Eggerthellaceae</taxon>
        <taxon>Phoenicibacter</taxon>
    </lineage>
</organism>
<feature type="domain" description="Sporulation regulator WhiA C-terminal" evidence="5">
    <location>
        <begin position="223"/>
        <end position="305"/>
    </location>
</feature>
<evidence type="ECO:0000259" key="7">
    <source>
        <dbReference type="Pfam" id="PF14527"/>
    </source>
</evidence>
<comment type="function">
    <text evidence="4">Involved in cell division and chromosome segregation.</text>
</comment>
<feature type="domain" description="WhiA LAGLIDADG-like" evidence="7">
    <location>
        <begin position="128"/>
        <end position="214"/>
    </location>
</feature>
<keyword evidence="3 4" id="KW-0131">Cell cycle</keyword>
<evidence type="ECO:0000313" key="9">
    <source>
        <dbReference type="Proteomes" id="UP001168575"/>
    </source>
</evidence>
<name>A0AA43RKE8_9ACTN</name>
<evidence type="ECO:0000256" key="4">
    <source>
        <dbReference type="HAMAP-Rule" id="MF_01420"/>
    </source>
</evidence>